<keyword evidence="2" id="KW-1185">Reference proteome</keyword>
<sequence>MPVGPFHGVVISFPNGVIQFIPPLLDLFSFSYKVHISPALGQARIVIIAGRILSISWTSKYLMGIFVRRKSGIREAGATTAQPQGHSPPCDRSDRSRLASHCQPHASCMSDRSSVSRSGILIGQKCSIAVLPHLSRLQPALTLQHEKGKES</sequence>
<gene>
    <name evidence="1" type="ORF">BDV37DRAFT_266629</name>
</gene>
<organism evidence="1 2">
    <name type="scientific">Aspergillus pseudonomiae</name>
    <dbReference type="NCBI Taxonomy" id="1506151"/>
    <lineage>
        <taxon>Eukaryota</taxon>
        <taxon>Fungi</taxon>
        <taxon>Dikarya</taxon>
        <taxon>Ascomycota</taxon>
        <taxon>Pezizomycotina</taxon>
        <taxon>Eurotiomycetes</taxon>
        <taxon>Eurotiomycetidae</taxon>
        <taxon>Eurotiales</taxon>
        <taxon>Aspergillaceae</taxon>
        <taxon>Aspergillus</taxon>
        <taxon>Aspergillus subgen. Circumdati</taxon>
    </lineage>
</organism>
<evidence type="ECO:0000313" key="2">
    <source>
        <dbReference type="Proteomes" id="UP000325579"/>
    </source>
</evidence>
<protein>
    <submittedName>
        <fullName evidence="1">Uncharacterized protein</fullName>
    </submittedName>
</protein>
<dbReference type="AlphaFoldDB" id="A0A5N7CS78"/>
<proteinExistence type="predicted"/>
<dbReference type="Proteomes" id="UP000325579">
    <property type="component" value="Unassembled WGS sequence"/>
</dbReference>
<reference evidence="1 2" key="1">
    <citation type="submission" date="2019-04" db="EMBL/GenBank/DDBJ databases">
        <authorList>
            <consortium name="DOE Joint Genome Institute"/>
            <person name="Mondo S."/>
            <person name="Kjaerbolling I."/>
            <person name="Vesth T."/>
            <person name="Frisvad J.C."/>
            <person name="Nybo J.L."/>
            <person name="Theobald S."/>
            <person name="Kildgaard S."/>
            <person name="Isbrandt T."/>
            <person name="Kuo A."/>
            <person name="Sato A."/>
            <person name="Lyhne E.K."/>
            <person name="Kogle M.E."/>
            <person name="Wiebenga A."/>
            <person name="Kun R.S."/>
            <person name="Lubbers R.J."/>
            <person name="Makela M.R."/>
            <person name="Barry K."/>
            <person name="Chovatia M."/>
            <person name="Clum A."/>
            <person name="Daum C."/>
            <person name="Haridas S."/>
            <person name="He G."/>
            <person name="LaButti K."/>
            <person name="Lipzen A."/>
            <person name="Riley R."/>
            <person name="Salamov A."/>
            <person name="Simmons B.A."/>
            <person name="Magnuson J.K."/>
            <person name="Henrissat B."/>
            <person name="Mortensen U.H."/>
            <person name="Larsen T.O."/>
            <person name="Devries R.P."/>
            <person name="Grigoriev I.V."/>
            <person name="Machida M."/>
            <person name="Baker S.E."/>
            <person name="Andersen M.R."/>
            <person name="Cantor M.N."/>
            <person name="Hua S.X."/>
        </authorList>
    </citation>
    <scope>NUCLEOTIDE SEQUENCE [LARGE SCALE GENOMIC DNA]</scope>
    <source>
        <strain evidence="1 2">CBS 119388</strain>
    </source>
</reference>
<dbReference type="RefSeq" id="XP_031934409.1">
    <property type="nucleotide sequence ID" value="XM_032083935.1"/>
</dbReference>
<name>A0A5N7CS78_9EURO</name>
<accession>A0A5N6HH62</accession>
<dbReference type="GeneID" id="43668626"/>
<accession>A0A5N7CS78</accession>
<dbReference type="EMBL" id="ML736921">
    <property type="protein sequence ID" value="KAE8397090.1"/>
    <property type="molecule type" value="Genomic_DNA"/>
</dbReference>
<evidence type="ECO:0000313" key="1">
    <source>
        <dbReference type="EMBL" id="KAE8397090.1"/>
    </source>
</evidence>